<reference evidence="3" key="1">
    <citation type="journal article" date="2018" name="Nat. Microbiol.">
        <title>Leveraging single-cell genomics to expand the fungal tree of life.</title>
        <authorList>
            <person name="Ahrendt S.R."/>
            <person name="Quandt C.A."/>
            <person name="Ciobanu D."/>
            <person name="Clum A."/>
            <person name="Salamov A."/>
            <person name="Andreopoulos B."/>
            <person name="Cheng J.F."/>
            <person name="Woyke T."/>
            <person name="Pelin A."/>
            <person name="Henrissat B."/>
            <person name="Reynolds N.K."/>
            <person name="Benny G.L."/>
            <person name="Smith M.E."/>
            <person name="James T.Y."/>
            <person name="Grigoriev I.V."/>
        </authorList>
    </citation>
    <scope>NUCLEOTIDE SEQUENCE [LARGE SCALE GENOMIC DNA]</scope>
    <source>
        <strain evidence="3">Baker2002</strain>
    </source>
</reference>
<dbReference type="Proteomes" id="UP000268321">
    <property type="component" value="Unassembled WGS sequence"/>
</dbReference>
<gene>
    <name evidence="2" type="ORF">METBISCDRAFT_21531</name>
</gene>
<dbReference type="AlphaFoldDB" id="A0A4P9ZIT3"/>
<keyword evidence="3" id="KW-1185">Reference proteome</keyword>
<organism evidence="2 3">
    <name type="scientific">Metschnikowia bicuspidata</name>
    <dbReference type="NCBI Taxonomy" id="27322"/>
    <lineage>
        <taxon>Eukaryota</taxon>
        <taxon>Fungi</taxon>
        <taxon>Dikarya</taxon>
        <taxon>Ascomycota</taxon>
        <taxon>Saccharomycotina</taxon>
        <taxon>Pichiomycetes</taxon>
        <taxon>Metschnikowiaceae</taxon>
        <taxon>Metschnikowia</taxon>
    </lineage>
</organism>
<evidence type="ECO:0000313" key="2">
    <source>
        <dbReference type="EMBL" id="RKP32261.1"/>
    </source>
</evidence>
<sequence length="352" mass="39457">MSKKVFLGLALVGGGLYYYDQNVEPIFSKRAAVPLGKPSKEVRQESSKLEDKAKDFGSLLKKTADEGLSDLKNRTESAVSSIKNSETYNNWSTTLEDYKKDVKVAADNVEEKPLPNRLAAKYIDAINRIGQTDDKRLKELVSATSARQQELKGELAQSQSTWYSWLMGKQDDAKQAKNDLASKAEKEKKSWLNWGSAKKDDAQNAAKDAEKILKAERDKWVSWGSSKADALKAAKGTKQDLKAEKDRWMNWSSTKADEAKKAAQDAHKDASDAYYALKNQLSESFEAGRQRAITEYNRAKQNLDDLTNQAQARTIQPKNRVEDDGNLKRAKSEFQSALSNLKRFDSDLVDGK</sequence>
<name>A0A4P9ZIT3_9ASCO</name>
<dbReference type="OrthoDB" id="4085621at2759"/>
<dbReference type="EMBL" id="ML004432">
    <property type="protein sequence ID" value="RKP32261.1"/>
    <property type="molecule type" value="Genomic_DNA"/>
</dbReference>
<feature type="compositionally biased region" description="Polar residues" evidence="1">
    <location>
        <begin position="304"/>
        <end position="317"/>
    </location>
</feature>
<feature type="region of interest" description="Disordered" evidence="1">
    <location>
        <begin position="304"/>
        <end position="327"/>
    </location>
</feature>
<accession>A0A4P9ZIT3</accession>
<proteinExistence type="predicted"/>
<evidence type="ECO:0000256" key="1">
    <source>
        <dbReference type="SAM" id="MobiDB-lite"/>
    </source>
</evidence>
<protein>
    <submittedName>
        <fullName evidence="2">Uncharacterized protein</fullName>
    </submittedName>
</protein>
<evidence type="ECO:0000313" key="3">
    <source>
        <dbReference type="Proteomes" id="UP000268321"/>
    </source>
</evidence>